<dbReference type="RefSeq" id="WP_062360486.1">
    <property type="nucleotide sequence ID" value="NZ_BQIL01000012.1"/>
</dbReference>
<dbReference type="EMBL" id="JACGDE010000016">
    <property type="protein sequence ID" value="MBA6067291.1"/>
    <property type="molecule type" value="Genomic_DNA"/>
</dbReference>
<dbReference type="NCBIfam" id="TIGR04412">
    <property type="entry name" value="T2SS_GspM_XcpZ"/>
    <property type="match status" value="1"/>
</dbReference>
<evidence type="ECO:0000313" key="2">
    <source>
        <dbReference type="Proteomes" id="UP000541770"/>
    </source>
</evidence>
<name>A0A7W2JY58_9PSED</name>
<organism evidence="1 2">
    <name type="scientific">Pseudomonas mosselii</name>
    <dbReference type="NCBI Taxonomy" id="78327"/>
    <lineage>
        <taxon>Bacteria</taxon>
        <taxon>Pseudomonadati</taxon>
        <taxon>Pseudomonadota</taxon>
        <taxon>Gammaproteobacteria</taxon>
        <taxon>Pseudomonadales</taxon>
        <taxon>Pseudomonadaceae</taxon>
        <taxon>Pseudomonas</taxon>
    </lineage>
</organism>
<sequence>MNREWLQQHRLSLAWGVVALLVALLALREGIAYWREQAQWRALAESLTAQAQQPALTLEGLHQSAQARHIELAEVQPEDEGWLARGKVADAQALQGWLQALRDDGARPLQWGLERDTEGLRFTVRLRP</sequence>
<comment type="caution">
    <text evidence="1">The sequence shown here is derived from an EMBL/GenBank/DDBJ whole genome shotgun (WGS) entry which is preliminary data.</text>
</comment>
<dbReference type="Proteomes" id="UP000541770">
    <property type="component" value="Unassembled WGS sequence"/>
</dbReference>
<dbReference type="InterPro" id="IPR030927">
    <property type="entry name" value="T2SS_GspM_XcpZ"/>
</dbReference>
<protein>
    <submittedName>
        <fullName evidence="1">Type II secretion system protein GspM</fullName>
    </submittedName>
</protein>
<accession>A0A7W2JY58</accession>
<gene>
    <name evidence="1" type="primary">gspM</name>
    <name evidence="1" type="ORF">H4C75_21365</name>
</gene>
<reference evidence="1 2" key="1">
    <citation type="submission" date="2020-07" db="EMBL/GenBank/DDBJ databases">
        <title>Diversity of carbapenemase encoding genes among Pseudomonas putida group clinical isolates in a tertiary Brazilian hospital.</title>
        <authorList>
            <person name="Alberto-Lei F."/>
            <person name="Nodari C.S."/>
            <person name="Streling A.P."/>
            <person name="Paulino J.T."/>
            <person name="Bessa-Neto F.O."/>
            <person name="Cayo R."/>
            <person name="Gales A.C."/>
        </authorList>
    </citation>
    <scope>NUCLEOTIDE SEQUENCE [LARGE SCALE GENOMIC DNA]</scope>
    <source>
        <strain evidence="1 2">14802</strain>
    </source>
</reference>
<evidence type="ECO:0000313" key="1">
    <source>
        <dbReference type="EMBL" id="MBA6067291.1"/>
    </source>
</evidence>
<dbReference type="AlphaFoldDB" id="A0A7W2JY58"/>
<proteinExistence type="predicted"/>